<feature type="compositionally biased region" description="Basic residues" evidence="1">
    <location>
        <begin position="48"/>
        <end position="60"/>
    </location>
</feature>
<dbReference type="STRING" id="7719.ENSCINP00000003688"/>
<proteinExistence type="predicted"/>
<organism evidence="2 3">
    <name type="scientific">Ciona intestinalis</name>
    <name type="common">Transparent sea squirt</name>
    <name type="synonym">Ascidia intestinalis</name>
    <dbReference type="NCBI Taxonomy" id="7719"/>
    <lineage>
        <taxon>Eukaryota</taxon>
        <taxon>Metazoa</taxon>
        <taxon>Chordata</taxon>
        <taxon>Tunicata</taxon>
        <taxon>Ascidiacea</taxon>
        <taxon>Phlebobranchia</taxon>
        <taxon>Cionidae</taxon>
        <taxon>Ciona</taxon>
    </lineage>
</organism>
<evidence type="ECO:0000313" key="3">
    <source>
        <dbReference type="Proteomes" id="UP000008144"/>
    </source>
</evidence>
<protein>
    <submittedName>
        <fullName evidence="2">Uncharacterized protein</fullName>
    </submittedName>
</protein>
<dbReference type="AlphaFoldDB" id="F6WIF2"/>
<dbReference type="HOGENOM" id="CLU_730635_0_0_1"/>
<sequence length="379" mass="41629">MADNSHKRGESPENSAKVTDRLKIAKRKITDSFKSSTEFYREKYKQIKKPGKGGRVKGKSRPSPCGSQEDLTSSQSLDGETKIRELVKDLKVGLMYFRAVVSNKRFEQFSGSASRILEVVITVLDEISRNQISPELSSVMTSCRACVVQSLAQLIQWSDDMLLGANTTSNDERFSLVPTLIDSVQRGVDGLVDEALSKIRSRSSAPTTPTSPSRGASLPDAFGSLRIPNNQLRSQSLAHHFSRLQAIHDESVPPIPPKKRTNKPIGIVSPFNPNPDVSVFGVRGLTRSEESLIGPSYKSNNTESNDRASYCSSNLSSDSCEVLTNGEANYVAKNILRWHNMEDGTSERPASYPNQLVPIRLNIPSAASSMSSITIDDQH</sequence>
<reference evidence="2" key="3">
    <citation type="submission" date="2025-09" db="UniProtKB">
        <authorList>
            <consortium name="Ensembl"/>
        </authorList>
    </citation>
    <scope>IDENTIFICATION</scope>
</reference>
<feature type="compositionally biased region" description="Polar residues" evidence="1">
    <location>
        <begin position="65"/>
        <end position="76"/>
    </location>
</feature>
<feature type="compositionally biased region" description="Low complexity" evidence="1">
    <location>
        <begin position="202"/>
        <end position="217"/>
    </location>
</feature>
<feature type="region of interest" description="Disordered" evidence="1">
    <location>
        <begin position="199"/>
        <end position="225"/>
    </location>
</feature>
<dbReference type="InParanoid" id="F6WIF2"/>
<keyword evidence="3" id="KW-1185">Reference proteome</keyword>
<reference evidence="3" key="1">
    <citation type="journal article" date="2002" name="Science">
        <title>The draft genome of Ciona intestinalis: insights into chordate and vertebrate origins.</title>
        <authorList>
            <person name="Dehal P."/>
            <person name="Satou Y."/>
            <person name="Campbell R.K."/>
            <person name="Chapman J."/>
            <person name="Degnan B."/>
            <person name="De Tomaso A."/>
            <person name="Davidson B."/>
            <person name="Di Gregorio A."/>
            <person name="Gelpke M."/>
            <person name="Goodstein D.M."/>
            <person name="Harafuji N."/>
            <person name="Hastings K.E."/>
            <person name="Ho I."/>
            <person name="Hotta K."/>
            <person name="Huang W."/>
            <person name="Kawashima T."/>
            <person name="Lemaire P."/>
            <person name="Martinez D."/>
            <person name="Meinertzhagen I.A."/>
            <person name="Necula S."/>
            <person name="Nonaka M."/>
            <person name="Putnam N."/>
            <person name="Rash S."/>
            <person name="Saiga H."/>
            <person name="Satake M."/>
            <person name="Terry A."/>
            <person name="Yamada L."/>
            <person name="Wang H.G."/>
            <person name="Awazu S."/>
            <person name="Azumi K."/>
            <person name="Boore J."/>
            <person name="Branno M."/>
            <person name="Chin-Bow S."/>
            <person name="DeSantis R."/>
            <person name="Doyle S."/>
            <person name="Francino P."/>
            <person name="Keys D.N."/>
            <person name="Haga S."/>
            <person name="Hayashi H."/>
            <person name="Hino K."/>
            <person name="Imai K.S."/>
            <person name="Inaba K."/>
            <person name="Kano S."/>
            <person name="Kobayashi K."/>
            <person name="Kobayashi M."/>
            <person name="Lee B.I."/>
            <person name="Makabe K.W."/>
            <person name="Manohar C."/>
            <person name="Matassi G."/>
            <person name="Medina M."/>
            <person name="Mochizuki Y."/>
            <person name="Mount S."/>
            <person name="Morishita T."/>
            <person name="Miura S."/>
            <person name="Nakayama A."/>
            <person name="Nishizaka S."/>
            <person name="Nomoto H."/>
            <person name="Ohta F."/>
            <person name="Oishi K."/>
            <person name="Rigoutsos I."/>
            <person name="Sano M."/>
            <person name="Sasaki A."/>
            <person name="Sasakura Y."/>
            <person name="Shoguchi E."/>
            <person name="Shin-i T."/>
            <person name="Spagnuolo A."/>
            <person name="Stainier D."/>
            <person name="Suzuki M.M."/>
            <person name="Tassy O."/>
            <person name="Takatori N."/>
            <person name="Tokuoka M."/>
            <person name="Yagi K."/>
            <person name="Yoshizaki F."/>
            <person name="Wada S."/>
            <person name="Zhang C."/>
            <person name="Hyatt P.D."/>
            <person name="Larimer F."/>
            <person name="Detter C."/>
            <person name="Doggett N."/>
            <person name="Glavina T."/>
            <person name="Hawkins T."/>
            <person name="Richardson P."/>
            <person name="Lucas S."/>
            <person name="Kohara Y."/>
            <person name="Levine M."/>
            <person name="Satoh N."/>
            <person name="Rokhsar D.S."/>
        </authorList>
    </citation>
    <scope>NUCLEOTIDE SEQUENCE [LARGE SCALE GENOMIC DNA]</scope>
</reference>
<reference evidence="2" key="2">
    <citation type="submission" date="2025-08" db="UniProtKB">
        <authorList>
            <consortium name="Ensembl"/>
        </authorList>
    </citation>
    <scope>IDENTIFICATION</scope>
</reference>
<dbReference type="Proteomes" id="UP000008144">
    <property type="component" value="Unassembled WGS sequence"/>
</dbReference>
<accession>F6WIF2</accession>
<feature type="compositionally biased region" description="Basic and acidic residues" evidence="1">
    <location>
        <begin position="1"/>
        <end position="11"/>
    </location>
</feature>
<name>F6WIF2_CIOIN</name>
<evidence type="ECO:0000313" key="2">
    <source>
        <dbReference type="Ensembl" id="ENSCINP00000003688.3"/>
    </source>
</evidence>
<feature type="region of interest" description="Disordered" evidence="1">
    <location>
        <begin position="48"/>
        <end position="76"/>
    </location>
</feature>
<dbReference type="Ensembl" id="ENSCINT00000003688.3">
    <property type="protein sequence ID" value="ENSCINP00000003688.3"/>
    <property type="gene ID" value="ENSCING00000001832.3"/>
</dbReference>
<feature type="region of interest" description="Disordered" evidence="1">
    <location>
        <begin position="1"/>
        <end position="21"/>
    </location>
</feature>
<evidence type="ECO:0000256" key="1">
    <source>
        <dbReference type="SAM" id="MobiDB-lite"/>
    </source>
</evidence>